<dbReference type="PROSITE" id="PS51257">
    <property type="entry name" value="PROKAR_LIPOPROTEIN"/>
    <property type="match status" value="1"/>
</dbReference>
<feature type="compositionally biased region" description="Basic and acidic residues" evidence="1">
    <location>
        <begin position="75"/>
        <end position="92"/>
    </location>
</feature>
<sequence length="210" mass="24134">MKTKVLFSTLLLALVVSCVKDYHGGGEEEPYEGILTETNYLYFDDFRTAFLENRIMALDAEIEELNDRIGSGQGDAKDEERLEEAKNERTSNQEEIDFISEYREQVFRVRPMPPPPPCPSPQSCTDWLDIVIVTPPPTYTNFQLIIYSENQEVIAETDGNPEPLDGLDGLLNFVNLNWYDQEYRGSIFIQVFTEDQQGNLQQSFIDSRID</sequence>
<gene>
    <name evidence="2" type="ORF">FK220_019025</name>
</gene>
<name>A0A967AW13_9FLAO</name>
<accession>A0A967AW13</accession>
<dbReference type="AlphaFoldDB" id="A0A967AW13"/>
<comment type="caution">
    <text evidence="2">The sequence shown here is derived from an EMBL/GenBank/DDBJ whole genome shotgun (WGS) entry which is preliminary data.</text>
</comment>
<reference evidence="2" key="1">
    <citation type="submission" date="2019-07" db="EMBL/GenBank/DDBJ databases">
        <authorList>
            <person name="De-Chao Zhang Q."/>
        </authorList>
    </citation>
    <scope>NUCLEOTIDE SEQUENCE</scope>
    <source>
        <strain evidence="2">TP-CH-4</strain>
    </source>
</reference>
<dbReference type="EMBL" id="VIKU02000008">
    <property type="protein sequence ID" value="NHF61454.1"/>
    <property type="molecule type" value="Genomic_DNA"/>
</dbReference>
<reference evidence="2" key="2">
    <citation type="submission" date="2020-03" db="EMBL/GenBank/DDBJ databases">
        <title>Flavobacteriaceae bacterium strain TP-CH-4, a member of the family Flavobacteriaceae isolated from a deep-sea seamount.</title>
        <authorList>
            <person name="Zhang D.-C."/>
        </authorList>
    </citation>
    <scope>NUCLEOTIDE SEQUENCE</scope>
    <source>
        <strain evidence="2">TP-CH-4</strain>
    </source>
</reference>
<organism evidence="2 3">
    <name type="scientific">Pelagihabitans pacificus</name>
    <dbReference type="NCBI Taxonomy" id="2696054"/>
    <lineage>
        <taxon>Bacteria</taxon>
        <taxon>Pseudomonadati</taxon>
        <taxon>Bacteroidota</taxon>
        <taxon>Flavobacteriia</taxon>
        <taxon>Flavobacteriales</taxon>
        <taxon>Flavobacteriaceae</taxon>
        <taxon>Pelagihabitans</taxon>
    </lineage>
</organism>
<proteinExistence type="predicted"/>
<evidence type="ECO:0000313" key="3">
    <source>
        <dbReference type="Proteomes" id="UP000707206"/>
    </source>
</evidence>
<evidence type="ECO:0000256" key="1">
    <source>
        <dbReference type="SAM" id="MobiDB-lite"/>
    </source>
</evidence>
<protein>
    <submittedName>
        <fullName evidence="2">Uncharacterized protein</fullName>
    </submittedName>
</protein>
<evidence type="ECO:0000313" key="2">
    <source>
        <dbReference type="EMBL" id="NHF61454.1"/>
    </source>
</evidence>
<dbReference type="Proteomes" id="UP000707206">
    <property type="component" value="Unassembled WGS sequence"/>
</dbReference>
<feature type="region of interest" description="Disordered" evidence="1">
    <location>
        <begin position="69"/>
        <end position="94"/>
    </location>
</feature>
<dbReference type="RefSeq" id="WP_152575950.1">
    <property type="nucleotide sequence ID" value="NZ_VIKU02000008.1"/>
</dbReference>
<keyword evidence="3" id="KW-1185">Reference proteome</keyword>